<keyword evidence="4 7" id="KW-0227">DNA damage</keyword>
<dbReference type="Pfam" id="PF11799">
    <property type="entry name" value="IMS_C"/>
    <property type="match status" value="1"/>
</dbReference>
<accession>A0ABZ0GUW0</accession>
<keyword evidence="5 7" id="KW-0239">DNA-directed DNA polymerase</keyword>
<feature type="binding site" evidence="7">
    <location>
        <position position="8"/>
    </location>
    <ligand>
        <name>Mg(2+)</name>
        <dbReference type="ChEBI" id="CHEBI:18420"/>
    </ligand>
</feature>
<dbReference type="EMBL" id="CP136600">
    <property type="protein sequence ID" value="WOH39126.1"/>
    <property type="molecule type" value="Genomic_DNA"/>
</dbReference>
<keyword evidence="3 7" id="KW-0235">DNA replication</keyword>
<dbReference type="GO" id="GO:0003887">
    <property type="term" value="F:DNA-directed DNA polymerase activity"/>
    <property type="evidence" value="ECO:0007669"/>
    <property type="project" value="UniProtKB-EC"/>
</dbReference>
<dbReference type="InterPro" id="IPR050116">
    <property type="entry name" value="DNA_polymerase-Y"/>
</dbReference>
<dbReference type="SUPFAM" id="SSF56672">
    <property type="entry name" value="DNA/RNA polymerases"/>
    <property type="match status" value="1"/>
</dbReference>
<feature type="domain" description="UmuC" evidence="8">
    <location>
        <begin position="4"/>
        <end position="184"/>
    </location>
</feature>
<evidence type="ECO:0000256" key="6">
    <source>
        <dbReference type="ARBA" id="ARBA00023204"/>
    </source>
</evidence>
<keyword evidence="7 9" id="KW-0548">Nucleotidyltransferase</keyword>
<dbReference type="InterPro" id="IPR017961">
    <property type="entry name" value="DNA_pol_Y-fam_little_finger"/>
</dbReference>
<dbReference type="Proteomes" id="UP001301442">
    <property type="component" value="Chromosome"/>
</dbReference>
<evidence type="ECO:0000256" key="1">
    <source>
        <dbReference type="ARBA" id="ARBA00010945"/>
    </source>
</evidence>
<comment type="similarity">
    <text evidence="1 7">Belongs to the DNA polymerase type-Y family.</text>
</comment>
<dbReference type="InterPro" id="IPR022880">
    <property type="entry name" value="DNApol_IV"/>
</dbReference>
<evidence type="ECO:0000256" key="3">
    <source>
        <dbReference type="ARBA" id="ARBA00022705"/>
    </source>
</evidence>
<evidence type="ECO:0000313" key="10">
    <source>
        <dbReference type="Proteomes" id="UP001301442"/>
    </source>
</evidence>
<evidence type="ECO:0000313" key="9">
    <source>
        <dbReference type="EMBL" id="WOH39126.1"/>
    </source>
</evidence>
<comment type="function">
    <text evidence="7">Poorly processive, error-prone DNA polymerase involved in untargeted mutagenesis. Copies undamaged DNA at stalled replication forks, which arise in vivo from mismatched or misaligned primer ends. These misaligned primers can be extended by PolIV. Exhibits no 3'-5' exonuclease (proofreading) activity. May be involved in translesional synthesis, in conjunction with the beta clamp from PolIII.</text>
</comment>
<keyword evidence="7" id="KW-0963">Cytoplasm</keyword>
<dbReference type="InterPro" id="IPR043502">
    <property type="entry name" value="DNA/RNA_pol_sf"/>
</dbReference>
<keyword evidence="6 7" id="KW-0234">DNA repair</keyword>
<sequence>MRKIIHIDMDCFFAAVEMRDNPALANIPIAIAGKGPRSVTATCNYLARDYGVRSAMPVGRALQLCPHLELVPGRMSAYKEASSHIREIFSRYTDKIEPLSLDEAYLDVTDCTECNGSATLIAEKIRIEIYQELNLTASAGVAPNKFIAKIASDENKPNGQCVVPPDKVNEFVETLDLKKIPGVGPKTLEKLNAYGLYTCADVRKTDTATMEKLMGKFGPVIFKRAFGIDTREVETSRIRKSLAIETTLNEDIQQVNGCLEVVEGLLPKFLIRLAKVENLDIVKQGIKVKFADFSQTTVEQSQSSLDVELFKPLLEEAVARGNGKKIRLIGLTVGFAPEKQAVVYSPQLSLPL</sequence>
<name>A0ABZ0GUW0_9GAMM</name>
<keyword evidence="7" id="KW-0479">Metal-binding</keyword>
<dbReference type="HAMAP" id="MF_01113">
    <property type="entry name" value="DNApol_IV"/>
    <property type="match status" value="1"/>
</dbReference>
<feature type="site" description="Substrate discrimination" evidence="7">
    <location>
        <position position="13"/>
    </location>
</feature>
<organism evidence="9 10">
    <name type="scientific">Thalassotalea fonticola</name>
    <dbReference type="NCBI Taxonomy" id="3065649"/>
    <lineage>
        <taxon>Bacteria</taxon>
        <taxon>Pseudomonadati</taxon>
        <taxon>Pseudomonadota</taxon>
        <taxon>Gammaproteobacteria</taxon>
        <taxon>Alteromonadales</taxon>
        <taxon>Colwelliaceae</taxon>
        <taxon>Thalassotalea</taxon>
    </lineage>
</organism>
<dbReference type="Pfam" id="PF00817">
    <property type="entry name" value="IMS"/>
    <property type="match status" value="1"/>
</dbReference>
<dbReference type="RefSeq" id="WP_348397893.1">
    <property type="nucleotide sequence ID" value="NZ_CP136600.1"/>
</dbReference>
<comment type="subcellular location">
    <subcellularLocation>
        <location evidence="7">Cytoplasm</location>
    </subcellularLocation>
</comment>
<keyword evidence="2 7" id="KW-0515">Mutator protein</keyword>
<dbReference type="SUPFAM" id="SSF100879">
    <property type="entry name" value="Lesion bypass DNA polymerase (Y-family), little finger domain"/>
    <property type="match status" value="1"/>
</dbReference>
<evidence type="ECO:0000259" key="8">
    <source>
        <dbReference type="PROSITE" id="PS50173"/>
    </source>
</evidence>
<comment type="catalytic activity">
    <reaction evidence="7">
        <text>DNA(n) + a 2'-deoxyribonucleoside 5'-triphosphate = DNA(n+1) + diphosphate</text>
        <dbReference type="Rhea" id="RHEA:22508"/>
        <dbReference type="Rhea" id="RHEA-COMP:17339"/>
        <dbReference type="Rhea" id="RHEA-COMP:17340"/>
        <dbReference type="ChEBI" id="CHEBI:33019"/>
        <dbReference type="ChEBI" id="CHEBI:61560"/>
        <dbReference type="ChEBI" id="CHEBI:173112"/>
        <dbReference type="EC" id="2.7.7.7"/>
    </reaction>
</comment>
<dbReference type="EC" id="2.7.7.7" evidence="7"/>
<dbReference type="Gene3D" id="3.30.70.270">
    <property type="match status" value="1"/>
</dbReference>
<dbReference type="InterPro" id="IPR024728">
    <property type="entry name" value="PolY_HhH_motif"/>
</dbReference>
<reference evidence="9 10" key="1">
    <citation type="submission" date="2023-09" db="EMBL/GenBank/DDBJ databases">
        <authorList>
            <person name="Qi X."/>
        </authorList>
    </citation>
    <scope>NUCLEOTIDE SEQUENCE [LARGE SCALE GENOMIC DNA]</scope>
    <source>
        <strain evidence="9 10">S1-1</strain>
    </source>
</reference>
<evidence type="ECO:0000256" key="2">
    <source>
        <dbReference type="ARBA" id="ARBA00022457"/>
    </source>
</evidence>
<dbReference type="NCBIfam" id="NF002677">
    <property type="entry name" value="PRK02406.1"/>
    <property type="match status" value="1"/>
</dbReference>
<feature type="binding site" evidence="7">
    <location>
        <position position="102"/>
    </location>
    <ligand>
        <name>Mg(2+)</name>
        <dbReference type="ChEBI" id="CHEBI:18420"/>
    </ligand>
</feature>
<feature type="active site" evidence="7">
    <location>
        <position position="103"/>
    </location>
</feature>
<dbReference type="InterPro" id="IPR043128">
    <property type="entry name" value="Rev_trsase/Diguanyl_cyclase"/>
</dbReference>
<dbReference type="Gene3D" id="1.10.150.20">
    <property type="entry name" value="5' to 3' exonuclease, C-terminal subdomain"/>
    <property type="match status" value="1"/>
</dbReference>
<evidence type="ECO:0000256" key="7">
    <source>
        <dbReference type="HAMAP-Rule" id="MF_01113"/>
    </source>
</evidence>
<keyword evidence="10" id="KW-1185">Reference proteome</keyword>
<dbReference type="CDD" id="cd03586">
    <property type="entry name" value="PolY_Pol_IV_kappa"/>
    <property type="match status" value="1"/>
</dbReference>
<comment type="cofactor">
    <cofactor evidence="7">
        <name>Mg(2+)</name>
        <dbReference type="ChEBI" id="CHEBI:18420"/>
    </cofactor>
    <text evidence="7">Binds 2 magnesium ions per subunit.</text>
</comment>
<keyword evidence="7" id="KW-0460">Magnesium</keyword>
<comment type="subunit">
    <text evidence="7">Monomer.</text>
</comment>
<protein>
    <recommendedName>
        <fullName evidence="7">DNA polymerase IV</fullName>
        <shortName evidence="7">Pol IV</shortName>
        <ecNumber evidence="7">2.7.7.7</ecNumber>
    </recommendedName>
</protein>
<gene>
    <name evidence="7 9" type="primary">dinB</name>
    <name evidence="9" type="ORF">RI844_07850</name>
</gene>
<dbReference type="InterPro" id="IPR001126">
    <property type="entry name" value="UmuC"/>
</dbReference>
<keyword evidence="7 9" id="KW-0808">Transferase</keyword>
<dbReference type="Pfam" id="PF11798">
    <property type="entry name" value="IMS_HHH"/>
    <property type="match status" value="1"/>
</dbReference>
<dbReference type="Gene3D" id="3.30.1490.100">
    <property type="entry name" value="DNA polymerase, Y-family, little finger domain"/>
    <property type="match status" value="1"/>
</dbReference>
<proteinExistence type="inferred from homology"/>
<keyword evidence="7" id="KW-0238">DNA-binding</keyword>
<evidence type="ECO:0000256" key="4">
    <source>
        <dbReference type="ARBA" id="ARBA00022763"/>
    </source>
</evidence>
<dbReference type="Gene3D" id="3.40.1170.60">
    <property type="match status" value="1"/>
</dbReference>
<dbReference type="PROSITE" id="PS50173">
    <property type="entry name" value="UMUC"/>
    <property type="match status" value="1"/>
</dbReference>
<dbReference type="PANTHER" id="PTHR11076">
    <property type="entry name" value="DNA REPAIR POLYMERASE UMUC / TRANSFERASE FAMILY MEMBER"/>
    <property type="match status" value="1"/>
</dbReference>
<evidence type="ECO:0000256" key="5">
    <source>
        <dbReference type="ARBA" id="ARBA00022932"/>
    </source>
</evidence>
<dbReference type="InterPro" id="IPR036775">
    <property type="entry name" value="DNA_pol_Y-fam_lit_finger_sf"/>
</dbReference>
<dbReference type="PANTHER" id="PTHR11076:SF33">
    <property type="entry name" value="DNA POLYMERASE KAPPA"/>
    <property type="match status" value="1"/>
</dbReference>